<dbReference type="OrthoDB" id="3018587at2759"/>
<comment type="caution">
    <text evidence="2">The sequence shown here is derived from an EMBL/GenBank/DDBJ whole genome shotgun (WGS) entry which is preliminary data.</text>
</comment>
<dbReference type="AlphaFoldDB" id="A0A8H6XPH4"/>
<dbReference type="InterPro" id="IPR011990">
    <property type="entry name" value="TPR-like_helical_dom_sf"/>
</dbReference>
<accession>A0A8H6XPH4</accession>
<evidence type="ECO:0000256" key="1">
    <source>
        <dbReference type="SAM" id="MobiDB-lite"/>
    </source>
</evidence>
<dbReference type="Proteomes" id="UP000620124">
    <property type="component" value="Unassembled WGS sequence"/>
</dbReference>
<evidence type="ECO:0000313" key="2">
    <source>
        <dbReference type="EMBL" id="KAF7344792.1"/>
    </source>
</evidence>
<evidence type="ECO:0000313" key="3">
    <source>
        <dbReference type="Proteomes" id="UP000620124"/>
    </source>
</evidence>
<feature type="region of interest" description="Disordered" evidence="1">
    <location>
        <begin position="693"/>
        <end position="713"/>
    </location>
</feature>
<protein>
    <submittedName>
        <fullName evidence="2">NB-ARC domain-containing protein</fullName>
    </submittedName>
</protein>
<feature type="compositionally biased region" description="Polar residues" evidence="1">
    <location>
        <begin position="702"/>
        <end position="713"/>
    </location>
</feature>
<organism evidence="2 3">
    <name type="scientific">Mycena venus</name>
    <dbReference type="NCBI Taxonomy" id="2733690"/>
    <lineage>
        <taxon>Eukaryota</taxon>
        <taxon>Fungi</taxon>
        <taxon>Dikarya</taxon>
        <taxon>Basidiomycota</taxon>
        <taxon>Agaricomycotina</taxon>
        <taxon>Agaricomycetes</taxon>
        <taxon>Agaricomycetidae</taxon>
        <taxon>Agaricales</taxon>
        <taxon>Marasmiineae</taxon>
        <taxon>Mycenaceae</taxon>
        <taxon>Mycena</taxon>
    </lineage>
</organism>
<keyword evidence="3" id="KW-1185">Reference proteome</keyword>
<dbReference type="EMBL" id="JACAZI010000014">
    <property type="protein sequence ID" value="KAF7344792.1"/>
    <property type="molecule type" value="Genomic_DNA"/>
</dbReference>
<name>A0A8H6XPH4_9AGAR</name>
<dbReference type="Gene3D" id="1.25.40.10">
    <property type="entry name" value="Tetratricopeptide repeat domain"/>
    <property type="match status" value="2"/>
</dbReference>
<proteinExistence type="predicted"/>
<sequence>MPLDQAAARQTFIEIADEIHDGSEVDQLLEITDNIPLAAQLVAGIAASVGCQDTIHRWNLERTGLLSAGFDKRSNLEISISLSLSSPRLQSSPHAVDLLSLMSILSDGISDLDLVQSNIPIPDIPKCKTTLVRTSLAYVDHAGRLKVLAPIREYIQLARPPPLQLVRPLRKYLIDLLKLYVAWWDASSFAIDLVRHLVSNLGNLHSVLKQGLDSDDIDLRETILGIIMLNDLTLTMNRGLTPLMLHLPDILSRIDDHKLHGQFITEAFESSEFYTLPNPEMAIDNATEHFRLIQDPEGEARLYDAVASYYIECAGDPKKGEEFFLRALSVASQSNSNTAKLRPLSGLGLMNWRRGNYSRGLELAQEIHRIARASGNVRAELQGIRLHVLCSLSLGHFNHSVQLLNEGKELIVQAGLQGGHIESALMNIEAHLYALKTEYSNERHIQEAILRSTSAVLSPIAHAEALLNIAFLDIITGASADVVSRNLDAATTLFETAQYLRGRSFCEYCHANLLFREGDMTRARLEYIRIFASARGNEEELGYNCLARLADPTNPLHADTESARWAVVFLALALRPVVRSPLTVHRALRRLGDVLAQQGEDDTALSILTVALDRFTQMDVHQSKAECMSTMGDVYMRRGDLSRAKELWEGARPLFERSEQKKEVVRIDEKLQTLGVAQKLHDISKGQLPIHQAALQDPGGNSEAQKPLSISAQ</sequence>
<reference evidence="2" key="1">
    <citation type="submission" date="2020-05" db="EMBL/GenBank/DDBJ databases">
        <title>Mycena genomes resolve the evolution of fungal bioluminescence.</title>
        <authorList>
            <person name="Tsai I.J."/>
        </authorList>
    </citation>
    <scope>NUCLEOTIDE SEQUENCE</scope>
    <source>
        <strain evidence="2">CCC161011</strain>
    </source>
</reference>
<dbReference type="SUPFAM" id="SSF48452">
    <property type="entry name" value="TPR-like"/>
    <property type="match status" value="2"/>
</dbReference>
<gene>
    <name evidence="2" type="ORF">MVEN_01640300</name>
</gene>